<organism evidence="9 10">
    <name type="scientific">Clostridium cavendishii DSM 21758</name>
    <dbReference type="NCBI Taxonomy" id="1121302"/>
    <lineage>
        <taxon>Bacteria</taxon>
        <taxon>Bacillati</taxon>
        <taxon>Bacillota</taxon>
        <taxon>Clostridia</taxon>
        <taxon>Eubacteriales</taxon>
        <taxon>Clostridiaceae</taxon>
        <taxon>Clostridium</taxon>
    </lineage>
</organism>
<dbReference type="GO" id="GO:0003723">
    <property type="term" value="F:RNA binding"/>
    <property type="evidence" value="ECO:0007669"/>
    <property type="project" value="InterPro"/>
</dbReference>
<comment type="function">
    <text evidence="4">Formation of pseudouridine at positions 38, 39 and 40 in the anticodon stem and loop of transfer RNAs.</text>
</comment>
<dbReference type="Gene3D" id="3.30.70.660">
    <property type="entry name" value="Pseudouridine synthase I, catalytic domain, C-terminal subdomain"/>
    <property type="match status" value="1"/>
</dbReference>
<protein>
    <recommendedName>
        <fullName evidence="4">tRNA pseudouridine synthase A</fullName>
        <ecNumber evidence="4">5.4.99.12</ecNumber>
    </recommendedName>
    <alternativeName>
        <fullName evidence="4">tRNA pseudouridine(38-40) synthase</fullName>
    </alternativeName>
    <alternativeName>
        <fullName evidence="4">tRNA pseudouridylate synthase I</fullName>
    </alternativeName>
    <alternativeName>
        <fullName evidence="4">tRNA-uridine isomerase I</fullName>
    </alternativeName>
</protein>
<reference evidence="9 10" key="1">
    <citation type="submission" date="2016-11" db="EMBL/GenBank/DDBJ databases">
        <authorList>
            <person name="Jaros S."/>
            <person name="Januszkiewicz K."/>
            <person name="Wedrychowicz H."/>
        </authorList>
    </citation>
    <scope>NUCLEOTIDE SEQUENCE [LARGE SCALE GENOMIC DNA]</scope>
    <source>
        <strain evidence="9 10">DSM 21758</strain>
    </source>
</reference>
<evidence type="ECO:0000256" key="5">
    <source>
        <dbReference type="PIRSR" id="PIRSR001430-1"/>
    </source>
</evidence>
<dbReference type="PANTHER" id="PTHR11142">
    <property type="entry name" value="PSEUDOURIDYLATE SYNTHASE"/>
    <property type="match status" value="1"/>
</dbReference>
<dbReference type="PIRSF" id="PIRSF001430">
    <property type="entry name" value="tRNA_psdUrid_synth"/>
    <property type="match status" value="1"/>
</dbReference>
<dbReference type="InterPro" id="IPR020103">
    <property type="entry name" value="PsdUridine_synth_cat_dom_sf"/>
</dbReference>
<proteinExistence type="inferred from homology"/>
<dbReference type="RefSeq" id="WP_072988175.1">
    <property type="nucleotide sequence ID" value="NZ_FQZB01000010.1"/>
</dbReference>
<keyword evidence="2 4" id="KW-0819">tRNA processing</keyword>
<dbReference type="InterPro" id="IPR020094">
    <property type="entry name" value="TruA/RsuA/RluB/E/F_N"/>
</dbReference>
<dbReference type="OrthoDB" id="9811823at2"/>
<comment type="catalytic activity">
    <reaction evidence="4 7">
        <text>uridine(38/39/40) in tRNA = pseudouridine(38/39/40) in tRNA</text>
        <dbReference type="Rhea" id="RHEA:22376"/>
        <dbReference type="Rhea" id="RHEA-COMP:10085"/>
        <dbReference type="Rhea" id="RHEA-COMP:10087"/>
        <dbReference type="ChEBI" id="CHEBI:65314"/>
        <dbReference type="ChEBI" id="CHEBI:65315"/>
        <dbReference type="EC" id="5.4.99.12"/>
    </reaction>
</comment>
<evidence type="ECO:0000256" key="3">
    <source>
        <dbReference type="ARBA" id="ARBA00023235"/>
    </source>
</evidence>
<dbReference type="STRING" id="1121302.SAMN02745163_02578"/>
<dbReference type="GO" id="GO:0031119">
    <property type="term" value="P:tRNA pseudouridine synthesis"/>
    <property type="evidence" value="ECO:0007669"/>
    <property type="project" value="UniProtKB-UniRule"/>
</dbReference>
<dbReference type="Proteomes" id="UP000184310">
    <property type="component" value="Unassembled WGS sequence"/>
</dbReference>
<comment type="similarity">
    <text evidence="1 4 7">Belongs to the tRNA pseudouridine synthase TruA family.</text>
</comment>
<feature type="domain" description="Pseudouridine synthase I TruA alpha/beta" evidence="8">
    <location>
        <begin position="143"/>
        <end position="244"/>
    </location>
</feature>
<gene>
    <name evidence="4" type="primary">truA</name>
    <name evidence="9" type="ORF">SAMN02745163_02578</name>
</gene>
<dbReference type="InterPro" id="IPR001406">
    <property type="entry name" value="PsdUridine_synth_TruA"/>
</dbReference>
<dbReference type="Pfam" id="PF01416">
    <property type="entry name" value="PseudoU_synth_1"/>
    <property type="match status" value="2"/>
</dbReference>
<feature type="domain" description="Pseudouridine synthase I TruA alpha/beta" evidence="8">
    <location>
        <begin position="9"/>
        <end position="103"/>
    </location>
</feature>
<evidence type="ECO:0000256" key="1">
    <source>
        <dbReference type="ARBA" id="ARBA00009375"/>
    </source>
</evidence>
<feature type="binding site" evidence="4 6">
    <location>
        <position position="110"/>
    </location>
    <ligand>
        <name>substrate</name>
    </ligand>
</feature>
<accession>A0A1M6M2W6</accession>
<evidence type="ECO:0000256" key="2">
    <source>
        <dbReference type="ARBA" id="ARBA00022694"/>
    </source>
</evidence>
<dbReference type="InterPro" id="IPR020095">
    <property type="entry name" value="PsdUridine_synth_TruA_C"/>
</dbReference>
<dbReference type="PANTHER" id="PTHR11142:SF0">
    <property type="entry name" value="TRNA PSEUDOURIDINE SYNTHASE-LIKE 1"/>
    <property type="match status" value="1"/>
</dbReference>
<evidence type="ECO:0000259" key="8">
    <source>
        <dbReference type="Pfam" id="PF01416"/>
    </source>
</evidence>
<keyword evidence="3 4" id="KW-0413">Isomerase</keyword>
<dbReference type="NCBIfam" id="TIGR00071">
    <property type="entry name" value="hisT_truA"/>
    <property type="match status" value="1"/>
</dbReference>
<dbReference type="EMBL" id="FQZB01000010">
    <property type="protein sequence ID" value="SHJ77818.1"/>
    <property type="molecule type" value="Genomic_DNA"/>
</dbReference>
<evidence type="ECO:0000313" key="10">
    <source>
        <dbReference type="Proteomes" id="UP000184310"/>
    </source>
</evidence>
<comment type="subunit">
    <text evidence="4">Homodimer.</text>
</comment>
<dbReference type="SUPFAM" id="SSF55120">
    <property type="entry name" value="Pseudouridine synthase"/>
    <property type="match status" value="1"/>
</dbReference>
<dbReference type="HAMAP" id="MF_00171">
    <property type="entry name" value="TruA"/>
    <property type="match status" value="1"/>
</dbReference>
<dbReference type="Gene3D" id="3.30.70.580">
    <property type="entry name" value="Pseudouridine synthase I, catalytic domain, N-terminal subdomain"/>
    <property type="match status" value="1"/>
</dbReference>
<keyword evidence="10" id="KW-1185">Reference proteome</keyword>
<evidence type="ECO:0000256" key="6">
    <source>
        <dbReference type="PIRSR" id="PIRSR001430-2"/>
    </source>
</evidence>
<dbReference type="GO" id="GO:0160147">
    <property type="term" value="F:tRNA pseudouridine(38-40) synthase activity"/>
    <property type="evidence" value="ECO:0007669"/>
    <property type="project" value="UniProtKB-EC"/>
</dbReference>
<dbReference type="InterPro" id="IPR020097">
    <property type="entry name" value="PsdUridine_synth_TruA_a/b_dom"/>
</dbReference>
<evidence type="ECO:0000256" key="4">
    <source>
        <dbReference type="HAMAP-Rule" id="MF_00171"/>
    </source>
</evidence>
<evidence type="ECO:0000256" key="7">
    <source>
        <dbReference type="RuleBase" id="RU003792"/>
    </source>
</evidence>
<name>A0A1M6M2W6_9CLOT</name>
<dbReference type="CDD" id="cd02570">
    <property type="entry name" value="PseudoU_synth_EcTruA"/>
    <property type="match status" value="1"/>
</dbReference>
<feature type="active site" description="Nucleophile" evidence="4 5">
    <location>
        <position position="52"/>
    </location>
</feature>
<evidence type="ECO:0000313" key="9">
    <source>
        <dbReference type="EMBL" id="SHJ77818.1"/>
    </source>
</evidence>
<comment type="caution">
    <text evidence="4">Lacks conserved residue(s) required for the propagation of feature annotation.</text>
</comment>
<dbReference type="AlphaFoldDB" id="A0A1M6M2W6"/>
<dbReference type="FunFam" id="3.30.70.580:FF:000001">
    <property type="entry name" value="tRNA pseudouridine synthase A"/>
    <property type="match status" value="1"/>
</dbReference>
<dbReference type="EC" id="5.4.99.12" evidence="4"/>
<sequence length="244" mass="27738">MKNIKLILEYDGTNYNGWQRQKNGVTIQQTLEKALSNLTSEDVKVEGCSRTDSGVHAKEYVANFKTNATIPPHCYREALKSRLPLDIVVTKSEEVEDDFHARYCNIGKTYCYTILNRELPSALKRNYTYHVRKKLDIEAMKKACAYFIGKHDFSAFKSLGSSTTSSIRTISDLHIETNEDEINIFVTADGFLYNMVRIIVGTLIFVGTGKLKPEDMKDIIDSKERKRAGRCVPPTGLSLEKVFY</sequence>